<dbReference type="OrthoDB" id="9808017at2"/>
<organism evidence="2 3">
    <name type="scientific">Gemmatirosa kalamazoonensis</name>
    <dbReference type="NCBI Taxonomy" id="861299"/>
    <lineage>
        <taxon>Bacteria</taxon>
        <taxon>Pseudomonadati</taxon>
        <taxon>Gemmatimonadota</taxon>
        <taxon>Gemmatimonadia</taxon>
        <taxon>Gemmatimonadales</taxon>
        <taxon>Gemmatimonadaceae</taxon>
        <taxon>Gemmatirosa</taxon>
    </lineage>
</organism>
<dbReference type="EMBL" id="CP007129">
    <property type="protein sequence ID" value="AHG92434.1"/>
    <property type="molecule type" value="Genomic_DNA"/>
</dbReference>
<dbReference type="InterPro" id="IPR017799">
    <property type="entry name" value="Tscrpt_reg_PadR_acidobac-type"/>
</dbReference>
<dbReference type="HOGENOM" id="CLU_063440_3_3_0"/>
<dbReference type="Pfam" id="PF03551">
    <property type="entry name" value="PadR"/>
    <property type="match status" value="1"/>
</dbReference>
<geneLocation type="plasmid" evidence="2 3">
    <name>1</name>
</geneLocation>
<dbReference type="RefSeq" id="WP_025413776.1">
    <property type="nucleotide sequence ID" value="NZ_CP007129.1"/>
</dbReference>
<keyword evidence="2" id="KW-0614">Plasmid</keyword>
<dbReference type="InterPro" id="IPR052509">
    <property type="entry name" value="Metal_resp_DNA-bind_regulator"/>
</dbReference>
<evidence type="ECO:0000313" key="2">
    <source>
        <dbReference type="EMBL" id="AHG92434.1"/>
    </source>
</evidence>
<protein>
    <submittedName>
        <fullName evidence="2">Transcriptional regulator, PadR-family</fullName>
    </submittedName>
</protein>
<dbReference type="InParanoid" id="W0RN18"/>
<name>W0RN18_9BACT</name>
<dbReference type="NCBIfam" id="TIGR03433">
    <property type="entry name" value="padR_acidobact"/>
    <property type="match status" value="1"/>
</dbReference>
<keyword evidence="3" id="KW-1185">Reference proteome</keyword>
<dbReference type="PANTHER" id="PTHR33169:SF14">
    <property type="entry name" value="TRANSCRIPTIONAL REGULATOR RV3488"/>
    <property type="match status" value="1"/>
</dbReference>
<dbReference type="Proteomes" id="UP000019151">
    <property type="component" value="Plasmid 1"/>
</dbReference>
<feature type="domain" description="Transcription regulator PadR N-terminal" evidence="1">
    <location>
        <begin position="17"/>
        <end position="91"/>
    </location>
</feature>
<dbReference type="InterPro" id="IPR005149">
    <property type="entry name" value="Tscrpt_reg_PadR_N"/>
</dbReference>
<proteinExistence type="predicted"/>
<sequence>MPRQKNDILQGTLTLLVLRALEAAGPLHGYAITQHIQRVSADLLRVEEGSLYPALHRMEDEGWVRSSWGTTEKNRQARFYALTPKGRRQLDAERESWERLTEGVGRALRYT</sequence>
<dbReference type="Gene3D" id="1.10.10.10">
    <property type="entry name" value="Winged helix-like DNA-binding domain superfamily/Winged helix DNA-binding domain"/>
    <property type="match status" value="1"/>
</dbReference>
<reference evidence="2 3" key="1">
    <citation type="journal article" date="2014" name="Genome Announc.">
        <title>Genome Sequence and Methylome of Soil Bacterium Gemmatirosa kalamazoonensis KBS708T, a Member of the Rarely Cultivated Gemmatimonadetes Phylum.</title>
        <authorList>
            <person name="Debruyn J.M."/>
            <person name="Radosevich M."/>
            <person name="Wommack K.E."/>
            <person name="Polson S.W."/>
            <person name="Hauser L.J."/>
            <person name="Fawaz M.N."/>
            <person name="Korlach J."/>
            <person name="Tsai Y.C."/>
        </authorList>
    </citation>
    <scope>NUCLEOTIDE SEQUENCE [LARGE SCALE GENOMIC DNA]</scope>
    <source>
        <strain evidence="2 3">KBS708</strain>
        <plasmid evidence="3">Plasmid 1</plasmid>
    </source>
</reference>
<dbReference type="AlphaFoldDB" id="W0RN18"/>
<dbReference type="InterPro" id="IPR036388">
    <property type="entry name" value="WH-like_DNA-bd_sf"/>
</dbReference>
<dbReference type="InterPro" id="IPR036390">
    <property type="entry name" value="WH_DNA-bd_sf"/>
</dbReference>
<evidence type="ECO:0000313" key="3">
    <source>
        <dbReference type="Proteomes" id="UP000019151"/>
    </source>
</evidence>
<dbReference type="KEGG" id="gba:J421_4899"/>
<accession>W0RN18</accession>
<dbReference type="PATRIC" id="fig|861299.3.peg.4954"/>
<dbReference type="SUPFAM" id="SSF46785">
    <property type="entry name" value="Winged helix' DNA-binding domain"/>
    <property type="match status" value="1"/>
</dbReference>
<evidence type="ECO:0000259" key="1">
    <source>
        <dbReference type="Pfam" id="PF03551"/>
    </source>
</evidence>
<dbReference type="PANTHER" id="PTHR33169">
    <property type="entry name" value="PADR-FAMILY TRANSCRIPTIONAL REGULATOR"/>
    <property type="match status" value="1"/>
</dbReference>
<gene>
    <name evidence="2" type="ORF">J421_4899</name>
</gene>